<dbReference type="Gene3D" id="3.20.20.100">
    <property type="entry name" value="NADP-dependent oxidoreductase domain"/>
    <property type="match status" value="1"/>
</dbReference>
<feature type="domain" description="NADP-dependent oxidoreductase" evidence="1">
    <location>
        <begin position="15"/>
        <end position="314"/>
    </location>
</feature>
<dbReference type="Pfam" id="PF00248">
    <property type="entry name" value="Aldo_ket_red"/>
    <property type="match status" value="1"/>
</dbReference>
<dbReference type="RefSeq" id="WP_208849068.1">
    <property type="nucleotide sequence ID" value="NZ_JAGGDJ010000016.1"/>
</dbReference>
<organism evidence="2 3">
    <name type="scientific">Paenibacillus artemisiicola</name>
    <dbReference type="NCBI Taxonomy" id="1172618"/>
    <lineage>
        <taxon>Bacteria</taxon>
        <taxon>Bacillati</taxon>
        <taxon>Bacillota</taxon>
        <taxon>Bacilli</taxon>
        <taxon>Bacillales</taxon>
        <taxon>Paenibacillaceae</taxon>
        <taxon>Paenibacillus</taxon>
    </lineage>
</organism>
<keyword evidence="3" id="KW-1185">Reference proteome</keyword>
<name>A0ABS3WD68_9BACL</name>
<dbReference type="Proteomes" id="UP000670947">
    <property type="component" value="Unassembled WGS sequence"/>
</dbReference>
<proteinExistence type="predicted"/>
<dbReference type="InterPro" id="IPR036812">
    <property type="entry name" value="NAD(P)_OxRdtase_dom_sf"/>
</dbReference>
<evidence type="ECO:0000313" key="2">
    <source>
        <dbReference type="EMBL" id="MBO7746284.1"/>
    </source>
</evidence>
<dbReference type="PANTHER" id="PTHR43312">
    <property type="entry name" value="D-THREO-ALDOSE 1-DEHYDROGENASE"/>
    <property type="match status" value="1"/>
</dbReference>
<dbReference type="EMBL" id="JAGGDJ010000016">
    <property type="protein sequence ID" value="MBO7746284.1"/>
    <property type="molecule type" value="Genomic_DNA"/>
</dbReference>
<evidence type="ECO:0000259" key="1">
    <source>
        <dbReference type="Pfam" id="PF00248"/>
    </source>
</evidence>
<comment type="caution">
    <text evidence="2">The sequence shown here is derived from an EMBL/GenBank/DDBJ whole genome shotgun (WGS) entry which is preliminary data.</text>
</comment>
<accession>A0ABS3WD68</accession>
<dbReference type="CDD" id="cd19086">
    <property type="entry name" value="AKR_AKR11C1"/>
    <property type="match status" value="1"/>
</dbReference>
<protein>
    <submittedName>
        <fullName evidence="2">Aldo/keto reductase</fullName>
    </submittedName>
</protein>
<gene>
    <name evidence="2" type="ORF">I8J29_18910</name>
</gene>
<dbReference type="InterPro" id="IPR053135">
    <property type="entry name" value="AKR2_Oxidoreductase"/>
</dbReference>
<dbReference type="SUPFAM" id="SSF51430">
    <property type="entry name" value="NAD(P)-linked oxidoreductase"/>
    <property type="match status" value="1"/>
</dbReference>
<sequence>MHYRTLGRTGLDVSEIGYGAWGIGKSGWIGADDGESLQALHRAVELGLNFIDTALAYGEGHSERLVGQVVREQKQPIYVATKIPPKNGKWPAPAGISPDDAYPGEHVIACTEQSLRNLGLETIDVQQFHVWSDEWVGRGDWLEAVQRLKEQGKIRYFGVSINDHQASNAIKLIETGVVDTVQVIYNVFDQSPEDGLLQACQAHNVGVIVRVALDEGGLTGRITPDTTFAPNDFRGNYFRGDRKQQVYDRVQAIASDLGIGVDDMAETALRYVLSHPAVSTVIPGMRTVRNVERNMAVGDGRGLSQEQLATLKKHRWDRNFYQA</sequence>
<dbReference type="InterPro" id="IPR023210">
    <property type="entry name" value="NADP_OxRdtase_dom"/>
</dbReference>
<dbReference type="PANTHER" id="PTHR43312:SF1">
    <property type="entry name" value="NADP-DEPENDENT OXIDOREDUCTASE DOMAIN-CONTAINING PROTEIN"/>
    <property type="match status" value="1"/>
</dbReference>
<reference evidence="2 3" key="1">
    <citation type="submission" date="2021-03" db="EMBL/GenBank/DDBJ databases">
        <title>Paenibacillus artemisicola MWE-103 whole genome sequence.</title>
        <authorList>
            <person name="Ham Y.J."/>
        </authorList>
    </citation>
    <scope>NUCLEOTIDE SEQUENCE [LARGE SCALE GENOMIC DNA]</scope>
    <source>
        <strain evidence="2 3">MWE-103</strain>
    </source>
</reference>
<evidence type="ECO:0000313" key="3">
    <source>
        <dbReference type="Proteomes" id="UP000670947"/>
    </source>
</evidence>